<feature type="coiled-coil region" evidence="1">
    <location>
        <begin position="88"/>
        <end position="115"/>
    </location>
</feature>
<keyword evidence="3" id="KW-1185">Reference proteome</keyword>
<evidence type="ECO:0000313" key="3">
    <source>
        <dbReference type="Proteomes" id="UP001244341"/>
    </source>
</evidence>
<keyword evidence="1" id="KW-0175">Coiled coil</keyword>
<reference evidence="2 3" key="1">
    <citation type="submission" date="2023-05" db="EMBL/GenBank/DDBJ databases">
        <title>A 100% complete, gapless, phased diploid assembly of the Scenedesmus obliquus UTEX 3031 genome.</title>
        <authorList>
            <person name="Biondi T.C."/>
            <person name="Hanschen E.R."/>
            <person name="Kwon T."/>
            <person name="Eng W."/>
            <person name="Kruse C.P.S."/>
            <person name="Koehler S.I."/>
            <person name="Kunde Y."/>
            <person name="Gleasner C.D."/>
            <person name="You Mak K.T."/>
            <person name="Polle J."/>
            <person name="Hovde B.T."/>
            <person name="Starkenburg S.R."/>
        </authorList>
    </citation>
    <scope>NUCLEOTIDE SEQUENCE [LARGE SCALE GENOMIC DNA]</scope>
    <source>
        <strain evidence="2 3">DOE0152z</strain>
    </source>
</reference>
<protein>
    <recommendedName>
        <fullName evidence="4">ATPase family AAA domain-containing protein</fullName>
    </recommendedName>
</protein>
<evidence type="ECO:0008006" key="4">
    <source>
        <dbReference type="Google" id="ProtNLM"/>
    </source>
</evidence>
<name>A0ABY8UA24_TETOB</name>
<proteinExistence type="predicted"/>
<evidence type="ECO:0000313" key="2">
    <source>
        <dbReference type="EMBL" id="WIA18235.1"/>
    </source>
</evidence>
<gene>
    <name evidence="2" type="ORF">OEZ85_009704</name>
</gene>
<organism evidence="2 3">
    <name type="scientific">Tetradesmus obliquus</name>
    <name type="common">Green alga</name>
    <name type="synonym">Acutodesmus obliquus</name>
    <dbReference type="NCBI Taxonomy" id="3088"/>
    <lineage>
        <taxon>Eukaryota</taxon>
        <taxon>Viridiplantae</taxon>
        <taxon>Chlorophyta</taxon>
        <taxon>core chlorophytes</taxon>
        <taxon>Chlorophyceae</taxon>
        <taxon>CS clade</taxon>
        <taxon>Sphaeropleales</taxon>
        <taxon>Scenedesmaceae</taxon>
        <taxon>Tetradesmus</taxon>
    </lineage>
</organism>
<dbReference type="EMBL" id="CP126216">
    <property type="protein sequence ID" value="WIA18235.1"/>
    <property type="molecule type" value="Genomic_DNA"/>
</dbReference>
<sequence>MQRSAIAPARTQRPRSVAVRAQAVEQNGPWKKAASVLLASGLALSVAVQGAAAAPIRLEAKRVEQEEMLQQQLSKIEYLIQQQDNARKAELQGSRQALESQVNQAEVAIQRKLVEEAANQTAAAAKGEAERAARIAAEAQQIKAQEVALKAAAAKAEGQLQRAELVEKAKEAGEQQQVAKAAGSFMDLLGLTEADLGLSK</sequence>
<evidence type="ECO:0000256" key="1">
    <source>
        <dbReference type="SAM" id="Coils"/>
    </source>
</evidence>
<dbReference type="Proteomes" id="UP001244341">
    <property type="component" value="Chromosome 9b"/>
</dbReference>
<accession>A0ABY8UA24</accession>